<dbReference type="InterPro" id="IPR036324">
    <property type="entry name" value="Mn/Fe_SOD_N_sf"/>
</dbReference>
<evidence type="ECO:0000256" key="1">
    <source>
        <dbReference type="ARBA" id="ARBA00008714"/>
    </source>
</evidence>
<dbReference type="InterPro" id="IPR036314">
    <property type="entry name" value="SOD_C_sf"/>
</dbReference>
<comment type="similarity">
    <text evidence="1 5">Belongs to the iron/manganese superoxide dismutase family.</text>
</comment>
<dbReference type="InterPro" id="IPR019831">
    <property type="entry name" value="Mn/Fe_SOD_N"/>
</dbReference>
<evidence type="ECO:0000259" key="6">
    <source>
        <dbReference type="Pfam" id="PF00081"/>
    </source>
</evidence>
<dbReference type="PIRSF" id="PIRSF000349">
    <property type="entry name" value="SODismutase"/>
    <property type="match status" value="1"/>
</dbReference>
<keyword evidence="9" id="KW-1185">Reference proteome</keyword>
<dbReference type="Gene3D" id="1.10.287.990">
    <property type="entry name" value="Fe,Mn superoxide dismutase (SOD) domain"/>
    <property type="match status" value="1"/>
</dbReference>
<dbReference type="PROSITE" id="PS00088">
    <property type="entry name" value="SOD_MN"/>
    <property type="match status" value="1"/>
</dbReference>
<feature type="domain" description="Manganese/iron superoxide dismutase C-terminal" evidence="7">
    <location>
        <begin position="97"/>
        <end position="196"/>
    </location>
</feature>
<gene>
    <name evidence="8" type="ORF">RGC78_10015</name>
</gene>
<dbReference type="PANTHER" id="PTHR43595:SF2">
    <property type="entry name" value="SMALL RIBOSOMAL SUBUNIT PROTEIN MS42"/>
    <property type="match status" value="1"/>
</dbReference>
<comment type="caution">
    <text evidence="8">The sequence shown here is derived from an EMBL/GenBank/DDBJ whole genome shotgun (WGS) entry which is preliminary data.</text>
</comment>
<dbReference type="SUPFAM" id="SSF54719">
    <property type="entry name" value="Fe,Mn superoxide dismutase (SOD), C-terminal domain"/>
    <property type="match status" value="1"/>
</dbReference>
<dbReference type="Pfam" id="PF02777">
    <property type="entry name" value="Sod_Fe_C"/>
    <property type="match status" value="1"/>
</dbReference>
<sequence length="204" mass="23108">MFNKIELPYNYDALEPYIDKETVDIHYNKHLQTYVNNLNNILKGHEEFANGKSLGKILSDVNSIPEEIRQGVINQGGGVFNHNLYFAILSPTPKKAPEGKLLDEINKTFGNLENLKNEISNAAIGQFGSGYGFLVKDANGKLSVTNVLNQNNPISNGLIPILCIDVWEHAYYLKYKNLRADYVKNIWNIIDWAKVEGLYLNYSI</sequence>
<evidence type="ECO:0000256" key="2">
    <source>
        <dbReference type="ARBA" id="ARBA00012682"/>
    </source>
</evidence>
<dbReference type="InterPro" id="IPR019832">
    <property type="entry name" value="Mn/Fe_SOD_C"/>
</dbReference>
<protein>
    <recommendedName>
        <fullName evidence="2 5">Superoxide dismutase</fullName>
        <ecNumber evidence="2 5">1.15.1.1</ecNumber>
    </recommendedName>
</protein>
<dbReference type="SUPFAM" id="SSF46609">
    <property type="entry name" value="Fe,Mn superoxide dismutase (SOD), N-terminal domain"/>
    <property type="match status" value="1"/>
</dbReference>
<comment type="catalytic activity">
    <reaction evidence="5">
        <text>2 superoxide + 2 H(+) = H2O2 + O2</text>
        <dbReference type="Rhea" id="RHEA:20696"/>
        <dbReference type="ChEBI" id="CHEBI:15378"/>
        <dbReference type="ChEBI" id="CHEBI:15379"/>
        <dbReference type="ChEBI" id="CHEBI:16240"/>
        <dbReference type="ChEBI" id="CHEBI:18421"/>
        <dbReference type="EC" id="1.15.1.1"/>
    </reaction>
</comment>
<evidence type="ECO:0000256" key="3">
    <source>
        <dbReference type="ARBA" id="ARBA00022723"/>
    </source>
</evidence>
<evidence type="ECO:0000313" key="8">
    <source>
        <dbReference type="EMBL" id="MDR5587801.1"/>
    </source>
</evidence>
<reference evidence="8 9" key="1">
    <citation type="submission" date="2023-09" db="EMBL/GenBank/DDBJ databases">
        <authorList>
            <person name="Zhai L."/>
        </authorList>
    </citation>
    <scope>NUCLEOTIDE SEQUENCE [LARGE SCALE GENOMIC DNA]</scope>
    <source>
        <strain evidence="8 9">5 N-1</strain>
    </source>
</reference>
<proteinExistence type="inferred from homology"/>
<evidence type="ECO:0000313" key="9">
    <source>
        <dbReference type="Proteomes" id="UP001256646"/>
    </source>
</evidence>
<evidence type="ECO:0000256" key="4">
    <source>
        <dbReference type="ARBA" id="ARBA00023002"/>
    </source>
</evidence>
<dbReference type="EMBL" id="JAVJAN010000024">
    <property type="protein sequence ID" value="MDR5587801.1"/>
    <property type="molecule type" value="Genomic_DNA"/>
</dbReference>
<evidence type="ECO:0000259" key="7">
    <source>
        <dbReference type="Pfam" id="PF02777"/>
    </source>
</evidence>
<organism evidence="8 9">
    <name type="scientific">Clostridium aquiflavi</name>
    <dbReference type="NCBI Taxonomy" id="3073603"/>
    <lineage>
        <taxon>Bacteria</taxon>
        <taxon>Bacillati</taxon>
        <taxon>Bacillota</taxon>
        <taxon>Clostridia</taxon>
        <taxon>Eubacteriales</taxon>
        <taxon>Clostridiaceae</taxon>
        <taxon>Clostridium</taxon>
    </lineage>
</organism>
<dbReference type="PRINTS" id="PR01703">
    <property type="entry name" value="MNSODISMTASE"/>
</dbReference>
<accession>A0ABU1EHD4</accession>
<keyword evidence="3 5" id="KW-0479">Metal-binding</keyword>
<dbReference type="PANTHER" id="PTHR43595">
    <property type="entry name" value="37S RIBOSOMAL PROTEIN S26, MITOCHONDRIAL"/>
    <property type="match status" value="1"/>
</dbReference>
<comment type="function">
    <text evidence="5">Destroys radicals which are normally produced within the cells and which are toxic to biological systems.</text>
</comment>
<dbReference type="Pfam" id="PF00081">
    <property type="entry name" value="Sod_Fe_N"/>
    <property type="match status" value="1"/>
</dbReference>
<name>A0ABU1EHD4_9CLOT</name>
<dbReference type="InterPro" id="IPR019833">
    <property type="entry name" value="Mn/Fe_SOD_BS"/>
</dbReference>
<dbReference type="Proteomes" id="UP001256646">
    <property type="component" value="Unassembled WGS sequence"/>
</dbReference>
<evidence type="ECO:0000256" key="5">
    <source>
        <dbReference type="RuleBase" id="RU000414"/>
    </source>
</evidence>
<dbReference type="Gene3D" id="3.55.40.20">
    <property type="entry name" value="Iron/manganese superoxide dismutase, C-terminal domain"/>
    <property type="match status" value="1"/>
</dbReference>
<dbReference type="InterPro" id="IPR001189">
    <property type="entry name" value="Mn/Fe_SOD"/>
</dbReference>
<feature type="domain" description="Manganese/iron superoxide dismutase N-terminal" evidence="6">
    <location>
        <begin position="5"/>
        <end position="90"/>
    </location>
</feature>
<dbReference type="RefSeq" id="WP_252212299.1">
    <property type="nucleotide sequence ID" value="NZ_JAVJAN010000024.1"/>
</dbReference>
<keyword evidence="4 5" id="KW-0560">Oxidoreductase</keyword>
<dbReference type="GO" id="GO:0004784">
    <property type="term" value="F:superoxide dismutase activity"/>
    <property type="evidence" value="ECO:0007669"/>
    <property type="project" value="UniProtKB-EC"/>
</dbReference>
<dbReference type="EC" id="1.15.1.1" evidence="2 5"/>